<dbReference type="RefSeq" id="WP_110467438.1">
    <property type="nucleotide sequence ID" value="NZ_QJSP01000001.1"/>
</dbReference>
<evidence type="ECO:0008006" key="3">
    <source>
        <dbReference type="Google" id="ProtNLM"/>
    </source>
</evidence>
<proteinExistence type="predicted"/>
<name>A0A318RST4_WILLI</name>
<evidence type="ECO:0000313" key="2">
    <source>
        <dbReference type="Proteomes" id="UP000247591"/>
    </source>
</evidence>
<dbReference type="Gene3D" id="1.20.1440.110">
    <property type="entry name" value="acylaminoacyl peptidase"/>
    <property type="match status" value="1"/>
</dbReference>
<accession>A0A318RST4</accession>
<organism evidence="1 2">
    <name type="scientific">Williamsia limnetica</name>
    <dbReference type="NCBI Taxonomy" id="882452"/>
    <lineage>
        <taxon>Bacteria</taxon>
        <taxon>Bacillati</taxon>
        <taxon>Actinomycetota</taxon>
        <taxon>Actinomycetes</taxon>
        <taxon>Mycobacteriales</taxon>
        <taxon>Nocardiaceae</taxon>
        <taxon>Williamsia</taxon>
    </lineage>
</organism>
<dbReference type="AlphaFoldDB" id="A0A318RST4"/>
<dbReference type="InterPro" id="IPR029058">
    <property type="entry name" value="AB_hydrolase_fold"/>
</dbReference>
<gene>
    <name evidence="1" type="ORF">DFR67_10138</name>
</gene>
<protein>
    <recommendedName>
        <fullName evidence="3">Alpha/beta hydrolase family protein</fullName>
    </recommendedName>
</protein>
<dbReference type="SUPFAM" id="SSF53474">
    <property type="entry name" value="alpha/beta-Hydrolases"/>
    <property type="match status" value="1"/>
</dbReference>
<reference evidence="1 2" key="1">
    <citation type="submission" date="2018-06" db="EMBL/GenBank/DDBJ databases">
        <title>Genomic Encyclopedia of Type Strains, Phase IV (KMG-IV): sequencing the most valuable type-strain genomes for metagenomic binning, comparative biology and taxonomic classification.</title>
        <authorList>
            <person name="Goeker M."/>
        </authorList>
    </citation>
    <scope>NUCLEOTIDE SEQUENCE [LARGE SCALE GENOMIC DNA]</scope>
    <source>
        <strain evidence="1 2">DSM 45521</strain>
    </source>
</reference>
<dbReference type="EMBL" id="QJSP01000001">
    <property type="protein sequence ID" value="PYE20649.1"/>
    <property type="molecule type" value="Genomic_DNA"/>
</dbReference>
<dbReference type="Proteomes" id="UP000247591">
    <property type="component" value="Unassembled WGS sequence"/>
</dbReference>
<sequence length="273" mass="29180">MQLHSDPTFDRLLLRSLSVAANGFADATTIAGAGARVAPGDVVSWERYWRRAGDRAIERADQRLAVDDVAGARRTLLCASWAYGQAAHFYRADPACETWRTNRASQICAFRAAMPLLPDECEVLVVPGHTSPCDGYLFGRADPGGTYVVIPVGAEESAEDAYALFAPTAGVVGVRCLVIDLSVDADTAMMEAALNWLTLRTSRVFVLGWSAMAPRAVAVVRHRQGLRGVLCCPDAADVVAVCALLPELRCPSMLLPPALSVLAGFSWMASAVT</sequence>
<comment type="caution">
    <text evidence="1">The sequence shown here is derived from an EMBL/GenBank/DDBJ whole genome shotgun (WGS) entry which is preliminary data.</text>
</comment>
<keyword evidence="2" id="KW-1185">Reference proteome</keyword>
<evidence type="ECO:0000313" key="1">
    <source>
        <dbReference type="EMBL" id="PYE20649.1"/>
    </source>
</evidence>
<dbReference type="OrthoDB" id="286090at2"/>